<accession>A0ABU4WG57</accession>
<keyword evidence="8" id="KW-0460">Magnesium</keyword>
<name>A0ABU4WG57_9FUSO</name>
<dbReference type="CDD" id="cd05403">
    <property type="entry name" value="NT_KNTase_like"/>
    <property type="match status" value="1"/>
</dbReference>
<keyword evidence="2" id="KW-1277">Toxin-antitoxin system</keyword>
<dbReference type="PANTHER" id="PTHR33571:SF14">
    <property type="entry name" value="PROTEIN ADENYLYLTRANSFERASE MJ0435-RELATED"/>
    <property type="match status" value="1"/>
</dbReference>
<dbReference type="InterPro" id="IPR043519">
    <property type="entry name" value="NT_sf"/>
</dbReference>
<evidence type="ECO:0000256" key="1">
    <source>
        <dbReference type="ARBA" id="ARBA00001946"/>
    </source>
</evidence>
<comment type="similarity">
    <text evidence="9">Belongs to the MntA antitoxin family.</text>
</comment>
<organism evidence="11 12">
    <name type="scientific">Candidatus Cetobacterium colombiensis</name>
    <dbReference type="NCBI Taxonomy" id="3073100"/>
    <lineage>
        <taxon>Bacteria</taxon>
        <taxon>Fusobacteriati</taxon>
        <taxon>Fusobacteriota</taxon>
        <taxon>Fusobacteriia</taxon>
        <taxon>Fusobacteriales</taxon>
        <taxon>Fusobacteriaceae</taxon>
        <taxon>Cetobacterium</taxon>
    </lineage>
</organism>
<dbReference type="Proteomes" id="UP001279681">
    <property type="component" value="Unassembled WGS sequence"/>
</dbReference>
<dbReference type="SUPFAM" id="SSF81301">
    <property type="entry name" value="Nucleotidyltransferase"/>
    <property type="match status" value="1"/>
</dbReference>
<evidence type="ECO:0000256" key="7">
    <source>
        <dbReference type="ARBA" id="ARBA00022840"/>
    </source>
</evidence>
<dbReference type="RefSeq" id="WP_320314701.1">
    <property type="nucleotide sequence ID" value="NZ_JAVIKH010000033.1"/>
</dbReference>
<evidence type="ECO:0000256" key="8">
    <source>
        <dbReference type="ARBA" id="ARBA00022842"/>
    </source>
</evidence>
<evidence type="ECO:0000256" key="2">
    <source>
        <dbReference type="ARBA" id="ARBA00022649"/>
    </source>
</evidence>
<evidence type="ECO:0000313" key="11">
    <source>
        <dbReference type="EMBL" id="MDX8337360.1"/>
    </source>
</evidence>
<comment type="cofactor">
    <cofactor evidence="1">
        <name>Mg(2+)</name>
        <dbReference type="ChEBI" id="CHEBI:18420"/>
    </cofactor>
</comment>
<protein>
    <submittedName>
        <fullName evidence="11">Nucleotidyltransferase domain-containing protein</fullName>
    </submittedName>
</protein>
<sequence>MLNKIEILNLLKENKTQIEALGATKIGLFGSYTKDLATDDSDVDILIELASDGDIYGNYCNIKYFLEDLFQKKVDVLTTGHFRKNYKTEIAKKHSELIQKEIAESIIYI</sequence>
<evidence type="ECO:0000256" key="6">
    <source>
        <dbReference type="ARBA" id="ARBA00022741"/>
    </source>
</evidence>
<evidence type="ECO:0000256" key="9">
    <source>
        <dbReference type="ARBA" id="ARBA00038276"/>
    </source>
</evidence>
<proteinExistence type="inferred from homology"/>
<comment type="caution">
    <text evidence="11">The sequence shown here is derived from an EMBL/GenBank/DDBJ whole genome shotgun (WGS) entry which is preliminary data.</text>
</comment>
<keyword evidence="6" id="KW-0547">Nucleotide-binding</keyword>
<reference evidence="12" key="1">
    <citation type="submission" date="2023-07" db="EMBL/GenBank/DDBJ databases">
        <authorList>
            <person name="Colorado M.A."/>
            <person name="Villamil L.M."/>
            <person name="Melo J.F."/>
            <person name="Rodriguez J.A."/>
            <person name="Ruiz R.Y."/>
        </authorList>
    </citation>
    <scope>NUCLEOTIDE SEQUENCE [LARGE SCALE GENOMIC DNA]</scope>
    <source>
        <strain evidence="12">C33</strain>
    </source>
</reference>
<keyword evidence="3" id="KW-0808">Transferase</keyword>
<gene>
    <name evidence="11" type="ORF">RFV38_12815</name>
</gene>
<evidence type="ECO:0000256" key="5">
    <source>
        <dbReference type="ARBA" id="ARBA00022723"/>
    </source>
</evidence>
<keyword evidence="4" id="KW-0548">Nucleotidyltransferase</keyword>
<evidence type="ECO:0000259" key="10">
    <source>
        <dbReference type="Pfam" id="PF01909"/>
    </source>
</evidence>
<dbReference type="EMBL" id="JAVIKH010000033">
    <property type="protein sequence ID" value="MDX8337360.1"/>
    <property type="molecule type" value="Genomic_DNA"/>
</dbReference>
<evidence type="ECO:0000256" key="3">
    <source>
        <dbReference type="ARBA" id="ARBA00022679"/>
    </source>
</evidence>
<dbReference type="Pfam" id="PF01909">
    <property type="entry name" value="NTP_transf_2"/>
    <property type="match status" value="1"/>
</dbReference>
<evidence type="ECO:0000313" key="12">
    <source>
        <dbReference type="Proteomes" id="UP001279681"/>
    </source>
</evidence>
<dbReference type="InterPro" id="IPR002934">
    <property type="entry name" value="Polymerase_NTP_transf_dom"/>
</dbReference>
<evidence type="ECO:0000256" key="4">
    <source>
        <dbReference type="ARBA" id="ARBA00022695"/>
    </source>
</evidence>
<dbReference type="PANTHER" id="PTHR33571">
    <property type="entry name" value="SSL8005 PROTEIN"/>
    <property type="match status" value="1"/>
</dbReference>
<keyword evidence="5" id="KW-0479">Metal-binding</keyword>
<keyword evidence="12" id="KW-1185">Reference proteome</keyword>
<feature type="domain" description="Polymerase nucleotidyl transferase" evidence="10">
    <location>
        <begin position="17"/>
        <end position="96"/>
    </location>
</feature>
<keyword evidence="7" id="KW-0067">ATP-binding</keyword>
<dbReference type="InterPro" id="IPR052038">
    <property type="entry name" value="Type-VII_TA_antitoxin"/>
</dbReference>
<dbReference type="Gene3D" id="3.30.460.10">
    <property type="entry name" value="Beta Polymerase, domain 2"/>
    <property type="match status" value="1"/>
</dbReference>